<proteinExistence type="predicted"/>
<dbReference type="AlphaFoldDB" id="A0A9E4ZGM5"/>
<sequence length="213" mass="24758">MMLEKFLNSNINLFVALGFFIALAGYFSSPYIPLQNGLKILFDLGIVSSIAISILLCGIIFKNLFQFSTNDSNLIPISEFSFENVERFLFAIPFFMIVLILFYYIFQAYNKETYLTLILLAYVIAVPIYLKLYNIKSFDKHLYIIPTLIIFAGTIIFHLLEQYDPLYYKIIQAMMSTFVQMSLLLVVITFIFDVKKMLSNSKKKLLERFISIK</sequence>
<accession>A0A9E4ZGM5</accession>
<comment type="caution">
    <text evidence="2">The sequence shown here is derived from an EMBL/GenBank/DDBJ whole genome shotgun (WGS) entry which is preliminary data.</text>
</comment>
<dbReference type="Proteomes" id="UP001056766">
    <property type="component" value="Unassembled WGS sequence"/>
</dbReference>
<feature type="transmembrane region" description="Helical" evidence="1">
    <location>
        <begin position="88"/>
        <end position="106"/>
    </location>
</feature>
<keyword evidence="1" id="KW-0812">Transmembrane</keyword>
<feature type="transmembrane region" description="Helical" evidence="1">
    <location>
        <begin position="12"/>
        <end position="34"/>
    </location>
</feature>
<keyword evidence="3" id="KW-1185">Reference proteome</keyword>
<evidence type="ECO:0000256" key="1">
    <source>
        <dbReference type="SAM" id="Phobius"/>
    </source>
</evidence>
<protein>
    <submittedName>
        <fullName evidence="2">Uncharacterized protein</fullName>
    </submittedName>
</protein>
<feature type="transmembrane region" description="Helical" evidence="1">
    <location>
        <begin position="142"/>
        <end position="160"/>
    </location>
</feature>
<reference evidence="2" key="2">
    <citation type="submission" date="2021-04" db="EMBL/GenBank/DDBJ databases">
        <authorList>
            <person name="Dong X."/>
        </authorList>
    </citation>
    <scope>NUCLEOTIDE SEQUENCE</scope>
    <source>
        <strain evidence="2">LLY</strain>
    </source>
</reference>
<feature type="transmembrane region" description="Helical" evidence="1">
    <location>
        <begin position="166"/>
        <end position="194"/>
    </location>
</feature>
<feature type="transmembrane region" description="Helical" evidence="1">
    <location>
        <begin position="40"/>
        <end position="61"/>
    </location>
</feature>
<evidence type="ECO:0000313" key="2">
    <source>
        <dbReference type="EMBL" id="MCM1987711.1"/>
    </source>
</evidence>
<dbReference type="EMBL" id="JAGSOI010000066">
    <property type="protein sequence ID" value="MCM1987711.1"/>
    <property type="molecule type" value="Genomic_DNA"/>
</dbReference>
<gene>
    <name evidence="2" type="ORF">KDK67_12090</name>
</gene>
<organism evidence="2 3">
    <name type="scientific">Methanococcoides seepicolus</name>
    <dbReference type="NCBI Taxonomy" id="2828780"/>
    <lineage>
        <taxon>Archaea</taxon>
        <taxon>Methanobacteriati</taxon>
        <taxon>Methanobacteriota</taxon>
        <taxon>Stenosarchaea group</taxon>
        <taxon>Methanomicrobia</taxon>
        <taxon>Methanosarcinales</taxon>
        <taxon>Methanosarcinaceae</taxon>
        <taxon>Methanococcoides</taxon>
    </lineage>
</organism>
<feature type="transmembrane region" description="Helical" evidence="1">
    <location>
        <begin position="112"/>
        <end position="130"/>
    </location>
</feature>
<name>A0A9E4ZGM5_9EURY</name>
<keyword evidence="1" id="KW-1133">Transmembrane helix</keyword>
<dbReference type="RefSeq" id="WP_250869053.1">
    <property type="nucleotide sequence ID" value="NZ_JAGSOI010000066.1"/>
</dbReference>
<evidence type="ECO:0000313" key="3">
    <source>
        <dbReference type="Proteomes" id="UP001056766"/>
    </source>
</evidence>
<reference evidence="2" key="1">
    <citation type="journal article" date="2021" name="mSystems">
        <title>Bacteria and Archaea Synergistically Convert Glycine Betaine to Biogenic Methane in the Formosa Cold Seep of the South China Sea.</title>
        <authorList>
            <person name="Li L."/>
            <person name="Zhang W."/>
            <person name="Zhang S."/>
            <person name="Song L."/>
            <person name="Sun Q."/>
            <person name="Zhang H."/>
            <person name="Xiang H."/>
            <person name="Dong X."/>
        </authorList>
    </citation>
    <scope>NUCLEOTIDE SEQUENCE</scope>
    <source>
        <strain evidence="2">LLY</strain>
    </source>
</reference>
<keyword evidence="1" id="KW-0472">Membrane</keyword>